<dbReference type="PANTHER" id="PTHR31589:SF232">
    <property type="entry name" value="NEPROSIN DOMAIN-CONTAINING PROTEIN"/>
    <property type="match status" value="1"/>
</dbReference>
<sequence>FVFQMQSNWELKTNRGEASIFRTHSEKCPQGTVPIRRTRKEDLIRAKSLSLSTRLVSESTHEYFAGVVYQNEGETFQGASAKISILKPNVNLDQYSLAEISLRSGWDDQYTRIHVGWTVNPILYVNDTTVRNFIYWTVDNGKTTGCWNTLCPGFVQVDSQITPDEPVNITSTYEGKVFRMQSHVYLNSTEKKWWYVIQNVTIGYWPAEIFPLFGDTGVDRIYWGGHSMDNGDRHAPQMGSGHFPDRDYTHAAYFTQMQYNDVSGALLDPHRKRMTKVLGCKKNYDLNYLGFVEKSDRRHTIQYGGPGGKC</sequence>
<dbReference type="Proteomes" id="UP001177140">
    <property type="component" value="Unassembled WGS sequence"/>
</dbReference>
<evidence type="ECO:0000313" key="2">
    <source>
        <dbReference type="EMBL" id="MCL7041030.1"/>
    </source>
</evidence>
<evidence type="ECO:0000259" key="1">
    <source>
        <dbReference type="PROSITE" id="PS52045"/>
    </source>
</evidence>
<accession>A0AA41VGU3</accession>
<feature type="non-terminal residue" evidence="2">
    <location>
        <position position="310"/>
    </location>
</feature>
<reference evidence="2" key="1">
    <citation type="submission" date="2022-03" db="EMBL/GenBank/DDBJ databases">
        <title>A functionally conserved STORR gene fusion in Papaver species that diverged 16.8 million years ago.</title>
        <authorList>
            <person name="Catania T."/>
        </authorList>
    </citation>
    <scope>NUCLEOTIDE SEQUENCE</scope>
    <source>
        <strain evidence="2">S-191538</strain>
    </source>
</reference>
<proteinExistence type="predicted"/>
<dbReference type="AlphaFoldDB" id="A0AA41VGU3"/>
<dbReference type="InterPro" id="IPR004314">
    <property type="entry name" value="Neprosin"/>
</dbReference>
<gene>
    <name evidence="2" type="ORF">MKW94_007977</name>
</gene>
<evidence type="ECO:0000313" key="3">
    <source>
        <dbReference type="Proteomes" id="UP001177140"/>
    </source>
</evidence>
<dbReference type="InterPro" id="IPR053168">
    <property type="entry name" value="Glutamic_endopeptidase"/>
</dbReference>
<comment type="caution">
    <text evidence="2">The sequence shown here is derived from an EMBL/GenBank/DDBJ whole genome shotgun (WGS) entry which is preliminary data.</text>
</comment>
<dbReference type="PANTHER" id="PTHR31589">
    <property type="entry name" value="PROTEIN, PUTATIVE (DUF239)-RELATED-RELATED"/>
    <property type="match status" value="1"/>
</dbReference>
<keyword evidence="3" id="KW-1185">Reference proteome</keyword>
<name>A0AA41VGU3_PAPNU</name>
<dbReference type="PROSITE" id="PS52045">
    <property type="entry name" value="NEPROSIN_PEP_CD"/>
    <property type="match status" value="1"/>
</dbReference>
<dbReference type="Gene3D" id="3.90.1320.10">
    <property type="entry name" value="Outer-capsid protein sigma 3, large lobe"/>
    <property type="match status" value="1"/>
</dbReference>
<feature type="domain" description="Neprosin PEP catalytic" evidence="1">
    <location>
        <begin position="57"/>
        <end position="310"/>
    </location>
</feature>
<dbReference type="EMBL" id="JAJJMA010219418">
    <property type="protein sequence ID" value="MCL7041030.1"/>
    <property type="molecule type" value="Genomic_DNA"/>
</dbReference>
<dbReference type="Pfam" id="PF03080">
    <property type="entry name" value="Neprosin"/>
    <property type="match status" value="1"/>
</dbReference>
<organism evidence="2 3">
    <name type="scientific">Papaver nudicaule</name>
    <name type="common">Iceland poppy</name>
    <dbReference type="NCBI Taxonomy" id="74823"/>
    <lineage>
        <taxon>Eukaryota</taxon>
        <taxon>Viridiplantae</taxon>
        <taxon>Streptophyta</taxon>
        <taxon>Embryophyta</taxon>
        <taxon>Tracheophyta</taxon>
        <taxon>Spermatophyta</taxon>
        <taxon>Magnoliopsida</taxon>
        <taxon>Ranunculales</taxon>
        <taxon>Papaveraceae</taxon>
        <taxon>Papaveroideae</taxon>
        <taxon>Papaver</taxon>
    </lineage>
</organism>
<protein>
    <recommendedName>
        <fullName evidence="1">Neprosin PEP catalytic domain-containing protein</fullName>
    </recommendedName>
</protein>